<evidence type="ECO:0000313" key="2">
    <source>
        <dbReference type="EMBL" id="WHT96023.1"/>
    </source>
</evidence>
<protein>
    <submittedName>
        <fullName evidence="1">Uncharacterized protein</fullName>
    </submittedName>
</protein>
<reference evidence="1" key="1">
    <citation type="submission" date="2020-05" db="EMBL/GenBank/DDBJ databases">
        <authorList>
            <person name="Delgado-Blas J."/>
        </authorList>
    </citation>
    <scope>NUCLEOTIDE SEQUENCE</scope>
    <source>
        <strain evidence="1">BB1453</strain>
    </source>
</reference>
<dbReference type="AlphaFoldDB" id="A0A9Q8HUP7"/>
<evidence type="ECO:0000313" key="1">
    <source>
        <dbReference type="EMBL" id="CAB5719002.1"/>
    </source>
</evidence>
<geneLocation type="plasmid" evidence="2 3">
    <name>p15628B_125</name>
</geneLocation>
<dbReference type="EMBL" id="CP123374">
    <property type="protein sequence ID" value="WHT96023.1"/>
    <property type="molecule type" value="Genomic_DNA"/>
</dbReference>
<dbReference type="KEGG" id="prg:RB151_P104594"/>
<keyword evidence="2" id="KW-0614">Plasmid</keyword>
<reference evidence="2" key="2">
    <citation type="submission" date="2023-04" db="EMBL/GenBank/DDBJ databases">
        <title>Co-integrate Col3M blaNDM-1-harbouring plasmids in clinical Providencia rettgeri isolates from Argentina.</title>
        <authorList>
            <person name="de Belder D."/>
            <person name="Martino F."/>
            <person name="Tijet N."/>
            <person name="Melano R.G."/>
            <person name="Faccone D."/>
            <person name="de Mendieta J.M."/>
            <person name="Rapoport M."/>
            <person name="Albornoz E."/>
            <person name="Petroni A."/>
            <person name="Tuduri E."/>
            <person name="Derdoy L."/>
            <person name="Cogut S."/>
            <person name="Errecalde L."/>
            <person name="Pasteran F."/>
            <person name="Corso A."/>
            <person name="Gomez S.A."/>
        </authorList>
    </citation>
    <scope>NUCLEOTIDE SEQUENCE</scope>
    <source>
        <strain evidence="2">PreM15628</strain>
        <plasmid evidence="2">p15628B_125</plasmid>
    </source>
</reference>
<name>A0A9Q8HUP7_PRORE</name>
<dbReference type="GeneID" id="92277012"/>
<evidence type="ECO:0000313" key="4">
    <source>
        <dbReference type="Proteomes" id="UP000834611"/>
    </source>
</evidence>
<sequence length="109" mass="12719">MTFSGLEKIITSSGRRSISSSLLAYLLDAFDNGFDGIDLDLFQSNTGYVRTNITQVANYLKDKGIILIYYYRDQGDKNNRDYIEENIFGRWGKQHYKLTSDVLRLYRRN</sequence>
<dbReference type="Proteomes" id="UP000834611">
    <property type="component" value="Unassembled WGS sequence"/>
</dbReference>
<accession>A0A9Q8HUP7</accession>
<dbReference type="RefSeq" id="WP_071548935.1">
    <property type="nucleotide sequence ID" value="NZ_CAHPQZ010000024.1"/>
</dbReference>
<dbReference type="EMBL" id="CAHPSF010000020">
    <property type="protein sequence ID" value="CAB5719002.1"/>
    <property type="molecule type" value="Genomic_DNA"/>
</dbReference>
<proteinExistence type="predicted"/>
<organism evidence="1 4">
    <name type="scientific">Providencia rettgeri</name>
    <dbReference type="NCBI Taxonomy" id="587"/>
    <lineage>
        <taxon>Bacteria</taxon>
        <taxon>Pseudomonadati</taxon>
        <taxon>Pseudomonadota</taxon>
        <taxon>Gammaproteobacteria</taxon>
        <taxon>Enterobacterales</taxon>
        <taxon>Morganellaceae</taxon>
        <taxon>Providencia</taxon>
    </lineage>
</organism>
<evidence type="ECO:0000313" key="3">
    <source>
        <dbReference type="Proteomes" id="UP000682358"/>
    </source>
</evidence>
<dbReference type="Proteomes" id="UP000682358">
    <property type="component" value="Plasmid p15628B_125"/>
</dbReference>
<gene>
    <name evidence="1" type="ORF">GHA_04490</name>
    <name evidence="2" type="ORF">KOF27_22365</name>
</gene>